<dbReference type="InterPro" id="IPR027417">
    <property type="entry name" value="P-loop_NTPase"/>
</dbReference>
<protein>
    <recommendedName>
        <fullName evidence="3">ATP-binding protein</fullName>
    </recommendedName>
</protein>
<evidence type="ECO:0008006" key="3">
    <source>
        <dbReference type="Google" id="ProtNLM"/>
    </source>
</evidence>
<dbReference type="SUPFAM" id="SSF48371">
    <property type="entry name" value="ARM repeat"/>
    <property type="match status" value="1"/>
</dbReference>
<evidence type="ECO:0000313" key="2">
    <source>
        <dbReference type="Proteomes" id="UP000280271"/>
    </source>
</evidence>
<sequence>MNQENFVEDNFGSGARSLAGYDYQVDVSIWLALDLMLGSGLTQMIELEPGSEEDIEAQLADDEPERVETRVSLDGYTLVVQVKLRGGDAWTIKGINRLLNHGSATRQSAAERLNDPTVRYVLVTSTVLNGNAQNLRVKRVGSWPQKKNSLPTSTAKILPVGADGRIAVVDNLYEERLEQEIKRLLIERFGVPNSRWIECLQKLREEAKLRVRRVGEGKWHKNELAQVIRNHDGYLASSPKLDDYVYPKNWQDLREAMGSPNYAALIIGQSGTGKTLTTSKIFEELRRDNPGLTRISIRHGPQQLRDDRTPKPVLYDIEDPWGRYDFDPASRPWNDELAKYMASARADSMIIATSRRDVASASGALKSVESWIVPLEAEQYGKHERQKLYRTRIDALPRDIQLLASDSEKMVLNKLATPLEIEKFFDALRIMNRSNKGKTQSFILDAIVKAHEQSIEQTVFLQIEERKDVAAAAVIWAFLKVSEHLSINVIRSLELELSERLTGLENGVIPLVDFFVAARNLRLKNGYISYYHPRVEAGIESALKHNSIKAKIALRTFLEVLMDFDGLEESCGTEIAARVVAATQRFPELEFEPKQLLAHQIDIWLSNRFDDPSYLLSDHMTLAAKSGSRNSNVGELARYLLHQPDKSFWGLNYWEVPSKSDAWYNRLQADSKISYIVGRFIREMLPEDQRCYSNKLITDLDRLASNLTPVYLEAANKILNYGYVNSSGVIATGALRDINGFEPILDKAVKVLMPSEEQQKQNAETHLAIINEVYNSDYAEYVCESDDGYTASEFVKAYVDHVREVKGWKHLVEHRHAEHFLPYWMRSLHNSARIGRIAQDEMTGAFIAAYNSEEESTLWFVLIEHWDHNYIDQLLYQVRIGSSWSDVRLAALACLIKHAPNFLNTIIDELSLAGNNDRLIELMLDLASLQNRSTIGGEDHNLAIPLKNVMDQLRTELQELCKAANSNIGAQQPLSEAVKKLLESIVCSSPNVRMFRILKYRELPYSVRTDIEWILANSDECKDCVKALDAAIALDFHDVILKALNHRFSHVVAKALVTLGENAPTPIPIDYLNLVNAEGSPVRKALALLLTSKPHLHHLPVLVQLVQDQWSSSSSRYGEDDCFQIARAAVDAISKIKPLEDTILEKLLKIALDTSDWSLCKKLFNVIAEQGGYTFQKQLFELAIVPSRIEVRLSAASAILTNLEILDIEIVGQITADMLITLTPKIAVILTLIIAHHASPAKNLEIAREISANLKRRGLLLLMLWLMDDSDDCIKSLIEKLLPKDHPSLGWLRSGGIEFADDALIADLGDPAICREILFWLNPKNVNE</sequence>
<dbReference type="SUPFAM" id="SSF52540">
    <property type="entry name" value="P-loop containing nucleoside triphosphate hydrolases"/>
    <property type="match status" value="1"/>
</dbReference>
<accession>A0ABX9TYM6</accession>
<name>A0ABX9TYM6_9GAMM</name>
<dbReference type="RefSeq" id="WP_120375314.1">
    <property type="nucleotide sequence ID" value="NZ_RCHC01000005.1"/>
</dbReference>
<organism evidence="1 2">
    <name type="scientific">Acinetobacter chengduensis</name>
    <dbReference type="NCBI Taxonomy" id="2420890"/>
    <lineage>
        <taxon>Bacteria</taxon>
        <taxon>Pseudomonadati</taxon>
        <taxon>Pseudomonadota</taxon>
        <taxon>Gammaproteobacteria</taxon>
        <taxon>Moraxellales</taxon>
        <taxon>Moraxellaceae</taxon>
        <taxon>Acinetobacter</taxon>
    </lineage>
</organism>
<evidence type="ECO:0000313" key="1">
    <source>
        <dbReference type="EMBL" id="RLL22825.1"/>
    </source>
</evidence>
<comment type="caution">
    <text evidence="1">The sequence shown here is derived from an EMBL/GenBank/DDBJ whole genome shotgun (WGS) entry which is preliminary data.</text>
</comment>
<dbReference type="EMBL" id="RCHC01000005">
    <property type="protein sequence ID" value="RLL22825.1"/>
    <property type="molecule type" value="Genomic_DNA"/>
</dbReference>
<dbReference type="InterPro" id="IPR016024">
    <property type="entry name" value="ARM-type_fold"/>
</dbReference>
<gene>
    <name evidence="1" type="ORF">D9K81_06440</name>
</gene>
<keyword evidence="2" id="KW-1185">Reference proteome</keyword>
<proteinExistence type="predicted"/>
<reference evidence="1 2" key="1">
    <citation type="submission" date="2018-09" db="EMBL/GenBank/DDBJ databases">
        <title>The draft genome of Acinetobacter sp. strains.</title>
        <authorList>
            <person name="Qin J."/>
            <person name="Feng Y."/>
            <person name="Zong Z."/>
        </authorList>
    </citation>
    <scope>NUCLEOTIDE SEQUENCE [LARGE SCALE GENOMIC DNA]</scope>
    <source>
        <strain evidence="1 2">WCHAc060005</strain>
    </source>
</reference>
<dbReference type="Proteomes" id="UP000280271">
    <property type="component" value="Unassembled WGS sequence"/>
</dbReference>